<dbReference type="Gene3D" id="1.10.630.10">
    <property type="entry name" value="Cytochrome P450"/>
    <property type="match status" value="1"/>
</dbReference>
<dbReference type="PANTHER" id="PTHR24291">
    <property type="entry name" value="CYTOCHROME P450 FAMILY 4"/>
    <property type="match status" value="1"/>
</dbReference>
<comment type="cofactor">
    <cofactor evidence="1 8">
        <name>heme</name>
        <dbReference type="ChEBI" id="CHEBI:30413"/>
    </cofactor>
</comment>
<keyword evidence="4 8" id="KW-0479">Metal-binding</keyword>
<accession>A0A9P0H3P7</accession>
<comment type="similarity">
    <text evidence="2 9">Belongs to the cytochrome P450 family.</text>
</comment>
<dbReference type="GO" id="GO:0004497">
    <property type="term" value="F:monooxygenase activity"/>
    <property type="evidence" value="ECO:0007669"/>
    <property type="project" value="UniProtKB-KW"/>
</dbReference>
<dbReference type="InterPro" id="IPR036396">
    <property type="entry name" value="Cyt_P450_sf"/>
</dbReference>
<evidence type="ECO:0000256" key="2">
    <source>
        <dbReference type="ARBA" id="ARBA00010617"/>
    </source>
</evidence>
<proteinExistence type="inferred from homology"/>
<evidence type="ECO:0000256" key="6">
    <source>
        <dbReference type="ARBA" id="ARBA00023004"/>
    </source>
</evidence>
<evidence type="ECO:0000256" key="9">
    <source>
        <dbReference type="RuleBase" id="RU000461"/>
    </source>
</evidence>
<evidence type="ECO:0000256" key="7">
    <source>
        <dbReference type="ARBA" id="ARBA00023033"/>
    </source>
</evidence>
<evidence type="ECO:0000256" key="10">
    <source>
        <dbReference type="SAM" id="Phobius"/>
    </source>
</evidence>
<keyword evidence="12" id="KW-1185">Reference proteome</keyword>
<protein>
    <recommendedName>
        <fullName evidence="13">Cytochrome P450</fullName>
    </recommendedName>
</protein>
<dbReference type="PRINTS" id="PR00463">
    <property type="entry name" value="EP450I"/>
</dbReference>
<dbReference type="Pfam" id="PF00067">
    <property type="entry name" value="p450"/>
    <property type="match status" value="1"/>
</dbReference>
<dbReference type="AlphaFoldDB" id="A0A9P0H3P7"/>
<dbReference type="PANTHER" id="PTHR24291:SF50">
    <property type="entry name" value="BIFUNCTIONAL ALBAFLAVENONE MONOOXYGENASE_TERPENE SYNTHASE"/>
    <property type="match status" value="1"/>
</dbReference>
<organism evidence="11 12">
    <name type="scientific">Nezara viridula</name>
    <name type="common">Southern green stink bug</name>
    <name type="synonym">Cimex viridulus</name>
    <dbReference type="NCBI Taxonomy" id="85310"/>
    <lineage>
        <taxon>Eukaryota</taxon>
        <taxon>Metazoa</taxon>
        <taxon>Ecdysozoa</taxon>
        <taxon>Arthropoda</taxon>
        <taxon>Hexapoda</taxon>
        <taxon>Insecta</taxon>
        <taxon>Pterygota</taxon>
        <taxon>Neoptera</taxon>
        <taxon>Paraneoptera</taxon>
        <taxon>Hemiptera</taxon>
        <taxon>Heteroptera</taxon>
        <taxon>Panheteroptera</taxon>
        <taxon>Pentatomomorpha</taxon>
        <taxon>Pentatomoidea</taxon>
        <taxon>Pentatomidae</taxon>
        <taxon>Pentatominae</taxon>
        <taxon>Nezara</taxon>
    </lineage>
</organism>
<dbReference type="InterPro" id="IPR002401">
    <property type="entry name" value="Cyt_P450_E_grp-I"/>
</dbReference>
<keyword evidence="7 9" id="KW-0503">Monooxygenase</keyword>
<dbReference type="PROSITE" id="PS00086">
    <property type="entry name" value="CYTOCHROME_P450"/>
    <property type="match status" value="1"/>
</dbReference>
<keyword evidence="10" id="KW-0812">Transmembrane</keyword>
<dbReference type="InterPro" id="IPR001128">
    <property type="entry name" value="Cyt_P450"/>
</dbReference>
<gene>
    <name evidence="11" type="ORF">NEZAVI_LOCUS5098</name>
</gene>
<dbReference type="GO" id="GO:0020037">
    <property type="term" value="F:heme binding"/>
    <property type="evidence" value="ECO:0007669"/>
    <property type="project" value="InterPro"/>
</dbReference>
<dbReference type="PRINTS" id="PR00385">
    <property type="entry name" value="P450"/>
</dbReference>
<dbReference type="OrthoDB" id="1372046at2759"/>
<evidence type="ECO:0008006" key="13">
    <source>
        <dbReference type="Google" id="ProtNLM"/>
    </source>
</evidence>
<keyword evidence="6 8" id="KW-0408">Iron</keyword>
<evidence type="ECO:0000256" key="8">
    <source>
        <dbReference type="PIRSR" id="PIRSR602401-1"/>
    </source>
</evidence>
<name>A0A9P0H3P7_NEZVI</name>
<keyword evidence="10" id="KW-1133">Transmembrane helix</keyword>
<evidence type="ECO:0000313" key="11">
    <source>
        <dbReference type="EMBL" id="CAH1394636.1"/>
    </source>
</evidence>
<dbReference type="InterPro" id="IPR017972">
    <property type="entry name" value="Cyt_P450_CS"/>
</dbReference>
<dbReference type="EMBL" id="OV725079">
    <property type="protein sequence ID" value="CAH1394636.1"/>
    <property type="molecule type" value="Genomic_DNA"/>
</dbReference>
<dbReference type="SUPFAM" id="SSF48264">
    <property type="entry name" value="Cytochrome P450"/>
    <property type="match status" value="1"/>
</dbReference>
<dbReference type="InterPro" id="IPR050196">
    <property type="entry name" value="Cytochrome_P450_Monoox"/>
</dbReference>
<dbReference type="GO" id="GO:0005506">
    <property type="term" value="F:iron ion binding"/>
    <property type="evidence" value="ECO:0007669"/>
    <property type="project" value="InterPro"/>
</dbReference>
<feature type="transmembrane region" description="Helical" evidence="10">
    <location>
        <begin position="6"/>
        <end position="24"/>
    </location>
</feature>
<keyword evidence="3 8" id="KW-0349">Heme</keyword>
<keyword evidence="10" id="KW-0472">Membrane</keyword>
<feature type="transmembrane region" description="Helical" evidence="10">
    <location>
        <begin position="29"/>
        <end position="48"/>
    </location>
</feature>
<feature type="binding site" description="axial binding residue" evidence="8">
    <location>
        <position position="436"/>
    </location>
    <ligand>
        <name>heme</name>
        <dbReference type="ChEBI" id="CHEBI:30413"/>
    </ligand>
    <ligandPart>
        <name>Fe</name>
        <dbReference type="ChEBI" id="CHEBI:18248"/>
    </ligandPart>
</feature>
<dbReference type="Proteomes" id="UP001152798">
    <property type="component" value="Chromosome 3"/>
</dbReference>
<reference evidence="11" key="1">
    <citation type="submission" date="2022-01" db="EMBL/GenBank/DDBJ databases">
        <authorList>
            <person name="King R."/>
        </authorList>
    </citation>
    <scope>NUCLEOTIDE SEQUENCE</scope>
</reference>
<evidence type="ECO:0000256" key="3">
    <source>
        <dbReference type="ARBA" id="ARBA00022617"/>
    </source>
</evidence>
<evidence type="ECO:0000256" key="1">
    <source>
        <dbReference type="ARBA" id="ARBA00001971"/>
    </source>
</evidence>
<dbReference type="GO" id="GO:0016705">
    <property type="term" value="F:oxidoreductase activity, acting on paired donors, with incorporation or reduction of molecular oxygen"/>
    <property type="evidence" value="ECO:0007669"/>
    <property type="project" value="InterPro"/>
</dbReference>
<evidence type="ECO:0000256" key="4">
    <source>
        <dbReference type="ARBA" id="ARBA00022723"/>
    </source>
</evidence>
<sequence length="493" mass="56138">MEIIATAALMIVVAHLVLGLLLWLRVRKLYSYPGLLGFPVFGNLYYFYRTLFICTMDSMEKHLIGIVDKYGKNGICFHCTFGYRTTVVISSPEIVKEIGLHPNLSDKPTTMYGGFTTYMVGPLTSARADDAWKLRRKEYNAGLKKSQVSNAYHSTFVECAKKLVDLMLASPSAVDAINKAIGVTHFAAMRNLFGISTNIIYHPEFIYTMRNILNAGSLAAGNPIIATLFLTLMRPIDELFMRQVGKLRKVVWEEIDRARISELLPNAELPVLIQIASRSLKYGGKKWRKDTMSELHELFFTAAQTTTSTLSSAITFLAVLPDIQEIAWQEQQTIFGNDNRDPSMDDLEQMQFLDRVIKETIRFTSPSFVGRLATEDININGITIPRGTSVIYLNRYMRMDPKYWKDPEVFDPDRFLEESETLKYSYSPFGVGVRNCPGMFYATTQMKISLSTILRRLKLRTAQKDFKFADIKFISCLMTEIKNPPVLQVEERV</sequence>
<keyword evidence="5 9" id="KW-0560">Oxidoreductase</keyword>
<evidence type="ECO:0000313" key="12">
    <source>
        <dbReference type="Proteomes" id="UP001152798"/>
    </source>
</evidence>
<evidence type="ECO:0000256" key="5">
    <source>
        <dbReference type="ARBA" id="ARBA00023002"/>
    </source>
</evidence>